<dbReference type="EMBL" id="QTSX02001111">
    <property type="protein sequence ID" value="KAJ9083159.1"/>
    <property type="molecule type" value="Genomic_DNA"/>
</dbReference>
<comment type="caution">
    <text evidence="1">The sequence shown here is derived from an EMBL/GenBank/DDBJ whole genome shotgun (WGS) entry which is preliminary data.</text>
</comment>
<dbReference type="Proteomes" id="UP001165960">
    <property type="component" value="Unassembled WGS sequence"/>
</dbReference>
<accession>A0ACC2U8N1</accession>
<organism evidence="1 2">
    <name type="scientific">Entomophthora muscae</name>
    <dbReference type="NCBI Taxonomy" id="34485"/>
    <lineage>
        <taxon>Eukaryota</taxon>
        <taxon>Fungi</taxon>
        <taxon>Fungi incertae sedis</taxon>
        <taxon>Zoopagomycota</taxon>
        <taxon>Entomophthoromycotina</taxon>
        <taxon>Entomophthoromycetes</taxon>
        <taxon>Entomophthorales</taxon>
        <taxon>Entomophthoraceae</taxon>
        <taxon>Entomophthora</taxon>
    </lineage>
</organism>
<evidence type="ECO:0000313" key="2">
    <source>
        <dbReference type="Proteomes" id="UP001165960"/>
    </source>
</evidence>
<reference evidence="1" key="1">
    <citation type="submission" date="2022-04" db="EMBL/GenBank/DDBJ databases">
        <title>Genome of the entomopathogenic fungus Entomophthora muscae.</title>
        <authorList>
            <person name="Elya C."/>
            <person name="Lovett B.R."/>
            <person name="Lee E."/>
            <person name="Macias A.M."/>
            <person name="Hajek A.E."/>
            <person name="De Bivort B.L."/>
            <person name="Kasson M.T."/>
            <person name="De Fine Licht H.H."/>
            <person name="Stajich J.E."/>
        </authorList>
    </citation>
    <scope>NUCLEOTIDE SEQUENCE</scope>
    <source>
        <strain evidence="1">Berkeley</strain>
    </source>
</reference>
<protein>
    <submittedName>
        <fullName evidence="1">Poly(U)-binding-splicing factor puf60</fullName>
    </submittedName>
</protein>
<evidence type="ECO:0000313" key="1">
    <source>
        <dbReference type="EMBL" id="KAJ9083159.1"/>
    </source>
</evidence>
<sequence length="269" mass="30142">MDTNDTSNTDSLSSAPKNFVPGWLTSLADLGEKRITLTPEQLSVLYKARFHLIELQASLQSSSNQPKRKVSPFPCPQTISTLSRIYISSVSDEFDESYIRLFYSQFGLVRDVSMSRINDSEAHLGYGYVDFIFPRSAKLAYELIKGEEVDGKSMIVSRPNSFQAAMSLISDFGASKRRLYISNVHSSVTLKDIKRIFEIFGSLRKAILMPDGVVGNHRGYGFLEFKRSASAEEAKCTMNGYLLNGLPLRIGQALINRDLSQHYLSHCKS</sequence>
<proteinExistence type="predicted"/>
<keyword evidence="2" id="KW-1185">Reference proteome</keyword>
<name>A0ACC2U8N1_9FUNG</name>
<gene>
    <name evidence="1" type="primary">PUF60_4</name>
    <name evidence="1" type="ORF">DSO57_1037429</name>
</gene>